<dbReference type="AlphaFoldDB" id="A0A1W2GRF2"/>
<keyword evidence="3" id="KW-0597">Phosphoprotein</keyword>
<dbReference type="Pfam" id="PF00512">
    <property type="entry name" value="HisKA"/>
    <property type="match status" value="1"/>
</dbReference>
<evidence type="ECO:0000256" key="5">
    <source>
        <dbReference type="ARBA" id="ARBA00022777"/>
    </source>
</evidence>
<organism evidence="8 9">
    <name type="scientific">Reichenbachiella faecimaris</name>
    <dbReference type="NCBI Taxonomy" id="692418"/>
    <lineage>
        <taxon>Bacteria</taxon>
        <taxon>Pseudomonadati</taxon>
        <taxon>Bacteroidota</taxon>
        <taxon>Cytophagia</taxon>
        <taxon>Cytophagales</taxon>
        <taxon>Reichenbachiellaceae</taxon>
        <taxon>Reichenbachiella</taxon>
    </lineage>
</organism>
<dbReference type="Pfam" id="PF02518">
    <property type="entry name" value="HATPase_c"/>
    <property type="match status" value="1"/>
</dbReference>
<dbReference type="PANTHER" id="PTHR43547">
    <property type="entry name" value="TWO-COMPONENT HISTIDINE KINASE"/>
    <property type="match status" value="1"/>
</dbReference>
<dbReference type="InterPro" id="IPR011990">
    <property type="entry name" value="TPR-like_helical_dom_sf"/>
</dbReference>
<keyword evidence="4" id="KW-0808">Transferase</keyword>
<dbReference type="SMART" id="SM00387">
    <property type="entry name" value="HATPase_c"/>
    <property type="match status" value="1"/>
</dbReference>
<dbReference type="InterPro" id="IPR019734">
    <property type="entry name" value="TPR_rpt"/>
</dbReference>
<gene>
    <name evidence="8" type="ORF">SAMN04488029_3990</name>
</gene>
<dbReference type="Gene3D" id="3.30.565.10">
    <property type="entry name" value="Histidine kinase-like ATPase, C-terminal domain"/>
    <property type="match status" value="1"/>
</dbReference>
<dbReference type="GO" id="GO:0000155">
    <property type="term" value="F:phosphorelay sensor kinase activity"/>
    <property type="evidence" value="ECO:0007669"/>
    <property type="project" value="InterPro"/>
</dbReference>
<dbReference type="SMART" id="SM00028">
    <property type="entry name" value="TPR"/>
    <property type="match status" value="6"/>
</dbReference>
<dbReference type="CDD" id="cd00082">
    <property type="entry name" value="HisKA"/>
    <property type="match status" value="1"/>
</dbReference>
<dbReference type="SUPFAM" id="SSF48452">
    <property type="entry name" value="TPR-like"/>
    <property type="match status" value="2"/>
</dbReference>
<protein>
    <recommendedName>
        <fullName evidence="2">histidine kinase</fullName>
        <ecNumber evidence="2">2.7.13.3</ecNumber>
    </recommendedName>
</protein>
<dbReference type="PANTHER" id="PTHR43547:SF2">
    <property type="entry name" value="HYBRID SIGNAL TRANSDUCTION HISTIDINE KINASE C"/>
    <property type="match status" value="1"/>
</dbReference>
<dbReference type="Pfam" id="PF13424">
    <property type="entry name" value="TPR_12"/>
    <property type="match status" value="1"/>
</dbReference>
<dbReference type="EC" id="2.7.13.3" evidence="2"/>
<name>A0A1W2GRF2_REIFA</name>
<feature type="domain" description="Histidine kinase" evidence="7">
    <location>
        <begin position="526"/>
        <end position="744"/>
    </location>
</feature>
<dbReference type="InterPro" id="IPR004358">
    <property type="entry name" value="Sig_transdc_His_kin-like_C"/>
</dbReference>
<keyword evidence="9" id="KW-1185">Reference proteome</keyword>
<evidence type="ECO:0000256" key="1">
    <source>
        <dbReference type="ARBA" id="ARBA00000085"/>
    </source>
</evidence>
<comment type="catalytic activity">
    <reaction evidence="1">
        <text>ATP + protein L-histidine = ADP + protein N-phospho-L-histidine.</text>
        <dbReference type="EC" id="2.7.13.3"/>
    </reaction>
</comment>
<sequence>MTTANRPVSFFVLFWALFSFSGICQTKVDSLLVELNEASEREGRIEIYLRLSLEVEEAEESLQYAKSAFSLLQDSDETLLKGKTYQCLGRGYVNQQQPDSANYYLNQSLAIFDNLEEAQYKAKSLYYQAILFEQKHHFDSARYSYVQAILLSDSINDHSKSALYNLYLGGLLNTKGDNVAALRHLKSAHEYYIAPQRVDSAWISYNSLAIVYDEMGLYPEALGYYLKAYELIEKTDDKEAKLILTNNLGTIYHELGKMEESKDFFAQAMEMARASSQGLDEAMILNNLSILYTEERDTLGALKLIRRAHSILMREESNCDLAYSYEGLGEVMTWQKKYDSADYYYNQAMNWATTCEMTGCQTSIYRNMGLLALQQKNLSMGVTLLNKSLNLGRKAGYLSEMQETTRELYEFYNSINDHKNALKYHLLYSNLKDSLFNAQSTEKIARMTAEYDFRREVESLEYEKMADEMRLNDELRQKESYQNSILIVLVLTLLLAATLGRSYYLVQNHNKKLTALNEEKNTLMGVVAHDLRSPLNNIKGLMSLVKMEKSSLTPEQSHYFQLVDDTMERMRDMIDRVLDVSVVEDMKVNLNLKKVDLGQTMNFVAGNFELLASKKSINIHSSLDIETHFVFADYNYLLQVIENLVSNAIKFSKPQKNIFMNVFQEEGNETMIIRDEGPGISEEDQKKLFTKFQKLSAKPTDNEQSTGLGLSIVKKFVDAMDAEIRCESEVGKGTSFIIRFKTAVEQELV</sequence>
<dbReference type="SUPFAM" id="SSF55874">
    <property type="entry name" value="ATPase domain of HSP90 chaperone/DNA topoisomerase II/histidine kinase"/>
    <property type="match status" value="1"/>
</dbReference>
<dbReference type="InterPro" id="IPR036890">
    <property type="entry name" value="HATPase_C_sf"/>
</dbReference>
<evidence type="ECO:0000259" key="7">
    <source>
        <dbReference type="PROSITE" id="PS50109"/>
    </source>
</evidence>
<dbReference type="OrthoDB" id="9781208at2"/>
<keyword evidence="6" id="KW-0802">TPR repeat</keyword>
<dbReference type="STRING" id="692418.SAMN04488029_3990"/>
<dbReference type="InterPro" id="IPR036097">
    <property type="entry name" value="HisK_dim/P_sf"/>
</dbReference>
<evidence type="ECO:0000256" key="3">
    <source>
        <dbReference type="ARBA" id="ARBA00022553"/>
    </source>
</evidence>
<evidence type="ECO:0000313" key="9">
    <source>
        <dbReference type="Proteomes" id="UP000192472"/>
    </source>
</evidence>
<dbReference type="PROSITE" id="PS50109">
    <property type="entry name" value="HIS_KIN"/>
    <property type="match status" value="1"/>
</dbReference>
<keyword evidence="5 8" id="KW-0418">Kinase</keyword>
<evidence type="ECO:0000256" key="4">
    <source>
        <dbReference type="ARBA" id="ARBA00022679"/>
    </source>
</evidence>
<dbReference type="Gene3D" id="1.10.287.130">
    <property type="match status" value="1"/>
</dbReference>
<dbReference type="InterPro" id="IPR003661">
    <property type="entry name" value="HisK_dim/P_dom"/>
</dbReference>
<dbReference type="RefSeq" id="WP_084374641.1">
    <property type="nucleotide sequence ID" value="NZ_FWYF01000005.1"/>
</dbReference>
<dbReference type="CDD" id="cd00075">
    <property type="entry name" value="HATPase"/>
    <property type="match status" value="1"/>
</dbReference>
<proteinExistence type="predicted"/>
<feature type="repeat" description="TPR" evidence="6">
    <location>
        <begin position="242"/>
        <end position="275"/>
    </location>
</feature>
<dbReference type="Gene3D" id="1.25.40.10">
    <property type="entry name" value="Tetratricopeptide repeat domain"/>
    <property type="match status" value="2"/>
</dbReference>
<reference evidence="8 9" key="1">
    <citation type="submission" date="2017-04" db="EMBL/GenBank/DDBJ databases">
        <authorList>
            <person name="Afonso C.L."/>
            <person name="Miller P.J."/>
            <person name="Scott M.A."/>
            <person name="Spackman E."/>
            <person name="Goraichik I."/>
            <person name="Dimitrov K.M."/>
            <person name="Suarez D.L."/>
            <person name="Swayne D.E."/>
        </authorList>
    </citation>
    <scope>NUCLEOTIDE SEQUENCE [LARGE SCALE GENOMIC DNA]</scope>
    <source>
        <strain evidence="8 9">DSM 26133</strain>
    </source>
</reference>
<evidence type="ECO:0000313" key="8">
    <source>
        <dbReference type="EMBL" id="SMD38992.1"/>
    </source>
</evidence>
<evidence type="ECO:0000256" key="2">
    <source>
        <dbReference type="ARBA" id="ARBA00012438"/>
    </source>
</evidence>
<dbReference type="PRINTS" id="PR00344">
    <property type="entry name" value="BCTRLSENSOR"/>
</dbReference>
<dbReference type="SUPFAM" id="SSF47384">
    <property type="entry name" value="Homodimeric domain of signal transducing histidine kinase"/>
    <property type="match status" value="1"/>
</dbReference>
<dbReference type="Proteomes" id="UP000192472">
    <property type="component" value="Unassembled WGS sequence"/>
</dbReference>
<accession>A0A1W2GRF2</accession>
<evidence type="ECO:0000256" key="6">
    <source>
        <dbReference type="PROSITE-ProRule" id="PRU00339"/>
    </source>
</evidence>
<dbReference type="InterPro" id="IPR005467">
    <property type="entry name" value="His_kinase_dom"/>
</dbReference>
<dbReference type="SMART" id="SM00388">
    <property type="entry name" value="HisKA"/>
    <property type="match status" value="1"/>
</dbReference>
<dbReference type="PROSITE" id="PS50005">
    <property type="entry name" value="TPR"/>
    <property type="match status" value="1"/>
</dbReference>
<dbReference type="InterPro" id="IPR003594">
    <property type="entry name" value="HATPase_dom"/>
</dbReference>
<dbReference type="EMBL" id="FWYF01000005">
    <property type="protein sequence ID" value="SMD38992.1"/>
    <property type="molecule type" value="Genomic_DNA"/>
</dbReference>
<dbReference type="FunFam" id="3.30.565.10:FF:000006">
    <property type="entry name" value="Sensor histidine kinase WalK"/>
    <property type="match status" value="1"/>
</dbReference>